<dbReference type="InterPro" id="IPR051918">
    <property type="entry name" value="STPP_CPPED1"/>
</dbReference>
<evidence type="ECO:0000256" key="7">
    <source>
        <dbReference type="ARBA" id="ARBA00022723"/>
    </source>
</evidence>
<evidence type="ECO:0000313" key="13">
    <source>
        <dbReference type="EMBL" id="KDR14363.1"/>
    </source>
</evidence>
<name>A0A067R7P2_ZOONE</name>
<evidence type="ECO:0000256" key="2">
    <source>
        <dbReference type="ARBA" id="ARBA00004496"/>
    </source>
</evidence>
<dbReference type="SUPFAM" id="SSF56300">
    <property type="entry name" value="Metallo-dependent phosphatases"/>
    <property type="match status" value="1"/>
</dbReference>
<dbReference type="Gene3D" id="3.60.21.10">
    <property type="match status" value="1"/>
</dbReference>
<dbReference type="InParanoid" id="A0A067R7P2"/>
<keyword evidence="6" id="KW-0963">Cytoplasm</keyword>
<dbReference type="AlphaFoldDB" id="A0A067R7P2"/>
<organism evidence="13 14">
    <name type="scientific">Zootermopsis nevadensis</name>
    <name type="common">Dampwood termite</name>
    <dbReference type="NCBI Taxonomy" id="136037"/>
    <lineage>
        <taxon>Eukaryota</taxon>
        <taxon>Metazoa</taxon>
        <taxon>Ecdysozoa</taxon>
        <taxon>Arthropoda</taxon>
        <taxon>Hexapoda</taxon>
        <taxon>Insecta</taxon>
        <taxon>Pterygota</taxon>
        <taxon>Neoptera</taxon>
        <taxon>Polyneoptera</taxon>
        <taxon>Dictyoptera</taxon>
        <taxon>Blattodea</taxon>
        <taxon>Blattoidea</taxon>
        <taxon>Termitoidae</taxon>
        <taxon>Termopsidae</taxon>
        <taxon>Zootermopsis</taxon>
    </lineage>
</organism>
<dbReference type="OMA" id="NEPTHET"/>
<dbReference type="OrthoDB" id="45007at2759"/>
<evidence type="ECO:0000256" key="3">
    <source>
        <dbReference type="ARBA" id="ARBA00010567"/>
    </source>
</evidence>
<evidence type="ECO:0000259" key="12">
    <source>
        <dbReference type="Pfam" id="PF00149"/>
    </source>
</evidence>
<comment type="cofactor">
    <cofactor evidence="1">
        <name>a divalent metal cation</name>
        <dbReference type="ChEBI" id="CHEBI:60240"/>
    </cofactor>
</comment>
<keyword evidence="7" id="KW-0479">Metal-binding</keyword>
<evidence type="ECO:0000256" key="11">
    <source>
        <dbReference type="ARBA" id="ARBA00048336"/>
    </source>
</evidence>
<dbReference type="CDD" id="cd07395">
    <property type="entry name" value="MPP_CSTP1"/>
    <property type="match status" value="1"/>
</dbReference>
<comment type="subcellular location">
    <subcellularLocation>
        <location evidence="2">Cytoplasm</location>
    </subcellularLocation>
</comment>
<dbReference type="GO" id="GO:0005737">
    <property type="term" value="C:cytoplasm"/>
    <property type="evidence" value="ECO:0007669"/>
    <property type="project" value="UniProtKB-SubCell"/>
</dbReference>
<dbReference type="Proteomes" id="UP000027135">
    <property type="component" value="Unassembled WGS sequence"/>
</dbReference>
<dbReference type="PANTHER" id="PTHR43143:SF1">
    <property type="entry name" value="SERINE_THREONINE-PROTEIN PHOSPHATASE CPPED1"/>
    <property type="match status" value="1"/>
</dbReference>
<evidence type="ECO:0000256" key="1">
    <source>
        <dbReference type="ARBA" id="ARBA00001968"/>
    </source>
</evidence>
<dbReference type="eggNOG" id="KOG1378">
    <property type="taxonomic scope" value="Eukaryota"/>
</dbReference>
<dbReference type="GO" id="GO:0046872">
    <property type="term" value="F:metal ion binding"/>
    <property type="evidence" value="ECO:0007669"/>
    <property type="project" value="UniProtKB-KW"/>
</dbReference>
<protein>
    <recommendedName>
        <fullName evidence="5">Serine/threonine-protein phosphatase CPPED1</fullName>
        <ecNumber evidence="4">3.1.3.16</ecNumber>
    </recommendedName>
    <alternativeName>
        <fullName evidence="9">Calcineurin-like phosphoesterase domain-containing protein 1</fullName>
    </alternativeName>
</protein>
<comment type="catalytic activity">
    <reaction evidence="11">
        <text>O-phospho-L-threonyl-[protein] + H2O = L-threonyl-[protein] + phosphate</text>
        <dbReference type="Rhea" id="RHEA:47004"/>
        <dbReference type="Rhea" id="RHEA-COMP:11060"/>
        <dbReference type="Rhea" id="RHEA-COMP:11605"/>
        <dbReference type="ChEBI" id="CHEBI:15377"/>
        <dbReference type="ChEBI" id="CHEBI:30013"/>
        <dbReference type="ChEBI" id="CHEBI:43474"/>
        <dbReference type="ChEBI" id="CHEBI:61977"/>
        <dbReference type="EC" id="3.1.3.16"/>
    </reaction>
</comment>
<feature type="domain" description="Calcineurin-like phosphoesterase" evidence="12">
    <location>
        <begin position="63"/>
        <end position="240"/>
    </location>
</feature>
<evidence type="ECO:0000313" key="14">
    <source>
        <dbReference type="Proteomes" id="UP000027135"/>
    </source>
</evidence>
<evidence type="ECO:0000256" key="8">
    <source>
        <dbReference type="ARBA" id="ARBA00022801"/>
    </source>
</evidence>
<evidence type="ECO:0000256" key="4">
    <source>
        <dbReference type="ARBA" id="ARBA00013081"/>
    </source>
</evidence>
<dbReference type="EMBL" id="KK852886">
    <property type="protein sequence ID" value="KDR14363.1"/>
    <property type="molecule type" value="Genomic_DNA"/>
</dbReference>
<accession>A0A067R7P2</accession>
<dbReference type="Pfam" id="PF00149">
    <property type="entry name" value="Metallophos"/>
    <property type="match status" value="1"/>
</dbReference>
<proteinExistence type="inferred from homology"/>
<evidence type="ECO:0000256" key="9">
    <source>
        <dbReference type="ARBA" id="ARBA00032900"/>
    </source>
</evidence>
<evidence type="ECO:0000256" key="10">
    <source>
        <dbReference type="ARBA" id="ARBA00047761"/>
    </source>
</evidence>
<comment type="catalytic activity">
    <reaction evidence="10">
        <text>O-phospho-L-seryl-[protein] + H2O = L-seryl-[protein] + phosphate</text>
        <dbReference type="Rhea" id="RHEA:20629"/>
        <dbReference type="Rhea" id="RHEA-COMP:9863"/>
        <dbReference type="Rhea" id="RHEA-COMP:11604"/>
        <dbReference type="ChEBI" id="CHEBI:15377"/>
        <dbReference type="ChEBI" id="CHEBI:29999"/>
        <dbReference type="ChEBI" id="CHEBI:43474"/>
        <dbReference type="ChEBI" id="CHEBI:83421"/>
        <dbReference type="EC" id="3.1.3.16"/>
    </reaction>
</comment>
<comment type="similarity">
    <text evidence="3">Belongs to the metallophosphoesterase superfamily. CPPED1 family.</text>
</comment>
<dbReference type="InterPro" id="IPR004843">
    <property type="entry name" value="Calcineurin-like_PHP"/>
</dbReference>
<sequence length="294" mass="33649">MSSRIVAKDHKIDCFKTADTKWKRPFYFVQGADLQMGMIQSYLEKNPVPGWKKEIELGERAVAIVNQMRPRPKFFVICGDLCDAFPDGQQEIRQKQEADFKKIFEKLDPEIPFICLSGNHDVGNRPTAKTINLYKSSFGDDYFSFLCDGVQFLALNSQYFEDASEVPDLAQEHEKWLNEELECAKQAGSRVIVFQHIPWFLNDPDEESNYFTIKPNIRKVWLEKFRNSGVVHVFAGHLHRNAGGSYKGMPVTVTTAMGAQLGDDMPGLRIVRVLENKVEQNFYSLNNLPTTIDL</sequence>
<dbReference type="GO" id="GO:0004722">
    <property type="term" value="F:protein serine/threonine phosphatase activity"/>
    <property type="evidence" value="ECO:0007669"/>
    <property type="project" value="UniProtKB-EC"/>
</dbReference>
<dbReference type="InterPro" id="IPR029052">
    <property type="entry name" value="Metallo-depent_PP-like"/>
</dbReference>
<gene>
    <name evidence="13" type="ORF">L798_10397</name>
</gene>
<keyword evidence="8" id="KW-0378">Hydrolase</keyword>
<dbReference type="EC" id="3.1.3.16" evidence="4"/>
<keyword evidence="14" id="KW-1185">Reference proteome</keyword>
<dbReference type="STRING" id="136037.A0A067R7P2"/>
<reference evidence="13 14" key="1">
    <citation type="journal article" date="2014" name="Nat. Commun.">
        <title>Molecular traces of alternative social organization in a termite genome.</title>
        <authorList>
            <person name="Terrapon N."/>
            <person name="Li C."/>
            <person name="Robertson H.M."/>
            <person name="Ji L."/>
            <person name="Meng X."/>
            <person name="Booth W."/>
            <person name="Chen Z."/>
            <person name="Childers C.P."/>
            <person name="Glastad K.M."/>
            <person name="Gokhale K."/>
            <person name="Gowin J."/>
            <person name="Gronenberg W."/>
            <person name="Hermansen R.A."/>
            <person name="Hu H."/>
            <person name="Hunt B.G."/>
            <person name="Huylmans A.K."/>
            <person name="Khalil S.M."/>
            <person name="Mitchell R.D."/>
            <person name="Munoz-Torres M.C."/>
            <person name="Mustard J.A."/>
            <person name="Pan H."/>
            <person name="Reese J.T."/>
            <person name="Scharf M.E."/>
            <person name="Sun F."/>
            <person name="Vogel H."/>
            <person name="Xiao J."/>
            <person name="Yang W."/>
            <person name="Yang Z."/>
            <person name="Yang Z."/>
            <person name="Zhou J."/>
            <person name="Zhu J."/>
            <person name="Brent C.S."/>
            <person name="Elsik C.G."/>
            <person name="Goodisman M.A."/>
            <person name="Liberles D.A."/>
            <person name="Roe R.M."/>
            <person name="Vargo E.L."/>
            <person name="Vilcinskas A."/>
            <person name="Wang J."/>
            <person name="Bornberg-Bauer E."/>
            <person name="Korb J."/>
            <person name="Zhang G."/>
            <person name="Liebig J."/>
        </authorList>
    </citation>
    <scope>NUCLEOTIDE SEQUENCE [LARGE SCALE GENOMIC DNA]</scope>
    <source>
        <tissue evidence="13">Whole organism</tissue>
    </source>
</reference>
<dbReference type="PANTHER" id="PTHR43143">
    <property type="entry name" value="METALLOPHOSPHOESTERASE, CALCINEURIN SUPERFAMILY"/>
    <property type="match status" value="1"/>
</dbReference>
<evidence type="ECO:0000256" key="5">
    <source>
        <dbReference type="ARBA" id="ARBA00013356"/>
    </source>
</evidence>
<dbReference type="InterPro" id="IPR041867">
    <property type="entry name" value="MPP_CSTP1"/>
</dbReference>
<evidence type="ECO:0000256" key="6">
    <source>
        <dbReference type="ARBA" id="ARBA00022490"/>
    </source>
</evidence>